<protein>
    <submittedName>
        <fullName evidence="1">Uncharacterized protein</fullName>
    </submittedName>
</protein>
<dbReference type="RefSeq" id="WP_240712882.1">
    <property type="nucleotide sequence ID" value="NZ_JAKVTV010000001.1"/>
</dbReference>
<organism evidence="1 2">
    <name type="scientific">Christiangramia lutea</name>
    <dbReference type="NCBI Taxonomy" id="1607951"/>
    <lineage>
        <taxon>Bacteria</taxon>
        <taxon>Pseudomonadati</taxon>
        <taxon>Bacteroidota</taxon>
        <taxon>Flavobacteriia</taxon>
        <taxon>Flavobacteriales</taxon>
        <taxon>Flavobacteriaceae</taxon>
        <taxon>Christiangramia</taxon>
    </lineage>
</organism>
<evidence type="ECO:0000313" key="2">
    <source>
        <dbReference type="Proteomes" id="UP001139226"/>
    </source>
</evidence>
<dbReference type="EMBL" id="JAKVTV010000001">
    <property type="protein sequence ID" value="MCH4822761.1"/>
    <property type="molecule type" value="Genomic_DNA"/>
</dbReference>
<dbReference type="Proteomes" id="UP001139226">
    <property type="component" value="Unassembled WGS sequence"/>
</dbReference>
<sequence length="384" mass="44782">MKVCIVCSCLEPGRHGIGDYTRKLAEELWQRGMQISIIALADPYVDCAMNGEEKKQLEIPVLRLPASWSVEKRIDKAKPWLDNFDPDWISFQSCLFSFSSKGLPLNLRSLLKQISGDRLWHIMFHELWLGESANDPIKHKVLGILQKRLVKRLVLDLKPKRIFTSNKFYQSCLSKIGVEARIVPLFSNIPEGNPRGNNLFNRLPGEVLANRKDYMIATFFGSMYFSDELISKVLKLRKMVREENMKILITHLGREEKVKENFEIWHREFGLETFCLGECKVQEVGDYFQQVDLGLSTYPKILFEKSGSIAAMKNNGLPVLLLRESFEKDPRNFKWIKEIDELSELGDFLNKAKHIASDYDEKECIDDYFEMFTEEKYKMSWIWN</sequence>
<name>A0A9X2AA26_9FLAO</name>
<proteinExistence type="predicted"/>
<dbReference type="AlphaFoldDB" id="A0A9X2AA26"/>
<dbReference type="SUPFAM" id="SSF53756">
    <property type="entry name" value="UDP-Glycosyltransferase/glycogen phosphorylase"/>
    <property type="match status" value="1"/>
</dbReference>
<reference evidence="1" key="1">
    <citation type="submission" date="2022-03" db="EMBL/GenBank/DDBJ databases">
        <title>Gramella crocea sp. nov., isolated from activated sludge of a seafood processing plant.</title>
        <authorList>
            <person name="Zhang X."/>
        </authorList>
    </citation>
    <scope>NUCLEOTIDE SEQUENCE</scope>
    <source>
        <strain evidence="1">YJ019</strain>
    </source>
</reference>
<keyword evidence="2" id="KW-1185">Reference proteome</keyword>
<accession>A0A9X2AA26</accession>
<gene>
    <name evidence="1" type="ORF">ML462_06215</name>
</gene>
<dbReference type="Gene3D" id="3.40.50.2000">
    <property type="entry name" value="Glycogen Phosphorylase B"/>
    <property type="match status" value="1"/>
</dbReference>
<comment type="caution">
    <text evidence="1">The sequence shown here is derived from an EMBL/GenBank/DDBJ whole genome shotgun (WGS) entry which is preliminary data.</text>
</comment>
<evidence type="ECO:0000313" key="1">
    <source>
        <dbReference type="EMBL" id="MCH4822761.1"/>
    </source>
</evidence>